<evidence type="ECO:0000256" key="1">
    <source>
        <dbReference type="SAM" id="MobiDB-lite"/>
    </source>
</evidence>
<feature type="compositionally biased region" description="Acidic residues" evidence="1">
    <location>
        <begin position="901"/>
        <end position="925"/>
    </location>
</feature>
<feature type="region of interest" description="Disordered" evidence="1">
    <location>
        <begin position="1098"/>
        <end position="1146"/>
    </location>
</feature>
<proteinExistence type="predicted"/>
<gene>
    <name evidence="2" type="ORF">FB45DRAFT_1011259</name>
</gene>
<accession>A0AAD7B1U5</accession>
<feature type="region of interest" description="Disordered" evidence="1">
    <location>
        <begin position="1"/>
        <end position="30"/>
    </location>
</feature>
<feature type="compositionally biased region" description="Pro residues" evidence="1">
    <location>
        <begin position="383"/>
        <end position="395"/>
    </location>
</feature>
<keyword evidence="3" id="KW-1185">Reference proteome</keyword>
<feature type="compositionally biased region" description="Acidic residues" evidence="1">
    <location>
        <begin position="398"/>
        <end position="407"/>
    </location>
</feature>
<dbReference type="AlphaFoldDB" id="A0AAD7B1U5"/>
<feature type="compositionally biased region" description="Acidic residues" evidence="1">
    <location>
        <begin position="938"/>
        <end position="950"/>
    </location>
</feature>
<feature type="region of interest" description="Disordered" evidence="1">
    <location>
        <begin position="888"/>
        <end position="1063"/>
    </location>
</feature>
<name>A0AAD7B1U5_9AGAR</name>
<evidence type="ECO:0000313" key="3">
    <source>
        <dbReference type="Proteomes" id="UP001221142"/>
    </source>
</evidence>
<feature type="compositionally biased region" description="Basic and acidic residues" evidence="1">
    <location>
        <begin position="962"/>
        <end position="976"/>
    </location>
</feature>
<feature type="compositionally biased region" description="Pro residues" evidence="1">
    <location>
        <begin position="351"/>
        <end position="368"/>
    </location>
</feature>
<feature type="compositionally biased region" description="Polar residues" evidence="1">
    <location>
        <begin position="146"/>
        <end position="163"/>
    </location>
</feature>
<feature type="compositionally biased region" description="Low complexity" evidence="1">
    <location>
        <begin position="14"/>
        <end position="24"/>
    </location>
</feature>
<feature type="region of interest" description="Disordered" evidence="1">
    <location>
        <begin position="49"/>
        <end position="195"/>
    </location>
</feature>
<sequence>MAPKRDARSMLSTPDAEPAPADAAGFSPSDFQIQDDYAKYGDIFSDIHLPGDLSPLVNVPRQPRNSIPTWTTLDDGSPEDELTSSSPAHPTTPAAPDALKLLDMYGQTPDQGQSPTESSTDLWDSDQVGGGRGKRDPSPVIETPTRLRSSLKLTERAQSSSHDAQTRREALIQRPSATSGGLFAHRPGRANGGKAFPVASGSSAFPNSSSVPGFDTSATSGFGPVASSSSAVHAPDSNKHRLNAAADAHHVPGITTSGEAYLGSKEFDEVPAPNQFGRLPGGTIPYGGFLSNVPPPPVFESYDGNDGLPRNRPYPPAFEGHLAHADDDDDDDAPLRLRQKRTGKARAPALPASPSPLPASVPETPAPLPDTLARPSETTVPSPETPSSPHSPPAEPGVDQESDDGDADVMTGRYPQKVIEVLKDTSERVGELVRKCVKSTGLDRERVFKYIHKNLSPGVKFRAHNYWNTYEAFANDPAYRLQELQRVKPKATDVPTHLDHKTLRTCWEKFRDTFENYEEILDAWDASNKASGGGQTMATRQKTFNGVVKQVENLVHQIYDREDFDVLSIIVGPHINQDSELAKVVCTPGMQNYAFVFGTTEDDIIATAKTAASLHEISKTNIVCGRAPVVPQPIFPRDAASISVPAPAPASTPIIARSDISVRATSVHTTSVPTTSVPTTSVSVPTTESVAPRAIAVKKERTSRASRDAALRVLREDVKKNLRAASKSDVGRDLFAPANGAANAFKFFNLPAELAKAAVRIRGWPKGARLPPQVSANKNVADLRASDLEKLKNALAARGSVGTGTKVIKTGIYFEKAPVADGDIVIFTHDYTVSAPAKDAPLSVQSTHLMSSQGKILPAVSGLGLYFNIIYDLRKGSNPIKQRQLVTDSQLKAMRKRSSADGDDGDIGDEDEDVGAGLEEDDEEGPCSARKRSRSELVNDEDDGEEEVPELEPRPRLKKRRTNDSRTKNLEQDAPRITRSRTAAPSTTQGHKTVSFAKTPEEFFDSDGGSGRDSDYRPENDGGVPVARRQVFDCVQVTPPRSEERADRAPGYPRPRPLHPVHGTSTSIAAPQASAVTGIHAQGLDRGRMVPENLLRPQQGTGPPPATAAPASAFAGMQGPHPGWGKAGVVNDTDTSSSSAAPPAVQFPDMRAGLQGLSMGSGVDLSSFTPQQLQQLRQQTSQLFSVLFPGGAT</sequence>
<feature type="compositionally biased region" description="Polar residues" evidence="1">
    <location>
        <begin position="63"/>
        <end position="74"/>
    </location>
</feature>
<dbReference type="EMBL" id="JARKIF010000049">
    <property type="protein sequence ID" value="KAJ7607475.1"/>
    <property type="molecule type" value="Genomic_DNA"/>
</dbReference>
<feature type="region of interest" description="Disordered" evidence="1">
    <location>
        <begin position="271"/>
        <end position="410"/>
    </location>
</feature>
<comment type="caution">
    <text evidence="2">The sequence shown here is derived from an EMBL/GenBank/DDBJ whole genome shotgun (WGS) entry which is preliminary data.</text>
</comment>
<organism evidence="2 3">
    <name type="scientific">Roridomyces roridus</name>
    <dbReference type="NCBI Taxonomy" id="1738132"/>
    <lineage>
        <taxon>Eukaryota</taxon>
        <taxon>Fungi</taxon>
        <taxon>Dikarya</taxon>
        <taxon>Basidiomycota</taxon>
        <taxon>Agaricomycotina</taxon>
        <taxon>Agaricomycetes</taxon>
        <taxon>Agaricomycetidae</taxon>
        <taxon>Agaricales</taxon>
        <taxon>Marasmiineae</taxon>
        <taxon>Mycenaceae</taxon>
        <taxon>Roridomyces</taxon>
    </lineage>
</organism>
<evidence type="ECO:0000313" key="2">
    <source>
        <dbReference type="EMBL" id="KAJ7607475.1"/>
    </source>
</evidence>
<protein>
    <submittedName>
        <fullName evidence="2">Uncharacterized protein</fullName>
    </submittedName>
</protein>
<feature type="compositionally biased region" description="Basic and acidic residues" evidence="1">
    <location>
        <begin position="1010"/>
        <end position="1020"/>
    </location>
</feature>
<dbReference type="Proteomes" id="UP001221142">
    <property type="component" value="Unassembled WGS sequence"/>
</dbReference>
<feature type="compositionally biased region" description="Polar residues" evidence="1">
    <location>
        <begin position="980"/>
        <end position="992"/>
    </location>
</feature>
<feature type="compositionally biased region" description="Low complexity" evidence="1">
    <location>
        <begin position="83"/>
        <end position="96"/>
    </location>
</feature>
<feature type="compositionally biased region" description="Polar residues" evidence="1">
    <location>
        <begin position="108"/>
        <end position="122"/>
    </location>
</feature>
<reference evidence="2" key="1">
    <citation type="submission" date="2023-03" db="EMBL/GenBank/DDBJ databases">
        <title>Massive genome expansion in bonnet fungi (Mycena s.s.) driven by repeated elements and novel gene families across ecological guilds.</title>
        <authorList>
            <consortium name="Lawrence Berkeley National Laboratory"/>
            <person name="Harder C.B."/>
            <person name="Miyauchi S."/>
            <person name="Viragh M."/>
            <person name="Kuo A."/>
            <person name="Thoen E."/>
            <person name="Andreopoulos B."/>
            <person name="Lu D."/>
            <person name="Skrede I."/>
            <person name="Drula E."/>
            <person name="Henrissat B."/>
            <person name="Morin E."/>
            <person name="Kohler A."/>
            <person name="Barry K."/>
            <person name="LaButti K."/>
            <person name="Morin E."/>
            <person name="Salamov A."/>
            <person name="Lipzen A."/>
            <person name="Mereny Z."/>
            <person name="Hegedus B."/>
            <person name="Baldrian P."/>
            <person name="Stursova M."/>
            <person name="Weitz H."/>
            <person name="Taylor A."/>
            <person name="Grigoriev I.V."/>
            <person name="Nagy L.G."/>
            <person name="Martin F."/>
            <person name="Kauserud H."/>
        </authorList>
    </citation>
    <scope>NUCLEOTIDE SEQUENCE</scope>
    <source>
        <strain evidence="2">9284</strain>
    </source>
</reference>